<name>A0AAP2UHC0_9FIRM</name>
<keyword evidence="1" id="KW-0175">Coiled coil</keyword>
<evidence type="ECO:0000313" key="4">
    <source>
        <dbReference type="Proteomes" id="UP001204814"/>
    </source>
</evidence>
<dbReference type="SUPFAM" id="SSF52540">
    <property type="entry name" value="P-loop containing nucleoside triphosphate hydrolases"/>
    <property type="match status" value="1"/>
</dbReference>
<reference evidence="3" key="1">
    <citation type="submission" date="2022-06" db="EMBL/GenBank/DDBJ databases">
        <title>Isolation of gut microbiota from human fecal samples.</title>
        <authorList>
            <person name="Pamer E.G."/>
            <person name="Barat B."/>
            <person name="Waligurski E."/>
            <person name="Medina S."/>
            <person name="Paddock L."/>
            <person name="Mostad J."/>
        </authorList>
    </citation>
    <scope>NUCLEOTIDE SEQUENCE</scope>
    <source>
        <strain evidence="3">DFI.6.24</strain>
    </source>
</reference>
<comment type="caution">
    <text evidence="3">The sequence shown here is derived from an EMBL/GenBank/DDBJ whole genome shotgun (WGS) entry which is preliminary data.</text>
</comment>
<evidence type="ECO:0000256" key="1">
    <source>
        <dbReference type="SAM" id="Coils"/>
    </source>
</evidence>
<evidence type="ECO:0000259" key="2">
    <source>
        <dbReference type="Pfam" id="PF13166"/>
    </source>
</evidence>
<dbReference type="Pfam" id="PF13166">
    <property type="entry name" value="AAA_13"/>
    <property type="match status" value="1"/>
</dbReference>
<organism evidence="3 4">
    <name type="scientific">Faecalibacillus intestinalis</name>
    <dbReference type="NCBI Taxonomy" id="1982626"/>
    <lineage>
        <taxon>Bacteria</taxon>
        <taxon>Bacillati</taxon>
        <taxon>Bacillota</taxon>
        <taxon>Erysipelotrichia</taxon>
        <taxon>Erysipelotrichales</taxon>
        <taxon>Coprobacillaceae</taxon>
        <taxon>Faecalibacillus</taxon>
    </lineage>
</organism>
<dbReference type="EMBL" id="JANGBO010000003">
    <property type="protein sequence ID" value="MCQ5061317.1"/>
    <property type="molecule type" value="Genomic_DNA"/>
</dbReference>
<dbReference type="InterPro" id="IPR027417">
    <property type="entry name" value="P-loop_NTPase"/>
</dbReference>
<evidence type="ECO:0000313" key="3">
    <source>
        <dbReference type="EMBL" id="MCQ5061317.1"/>
    </source>
</evidence>
<feature type="domain" description="Protein CR006 P-loop" evidence="2">
    <location>
        <begin position="10"/>
        <end position="714"/>
    </location>
</feature>
<dbReference type="Proteomes" id="UP001204814">
    <property type="component" value="Unassembled WGS sequence"/>
</dbReference>
<dbReference type="RefSeq" id="WP_117347418.1">
    <property type="nucleotide sequence ID" value="NZ_JAJDKX010000010.1"/>
</dbReference>
<dbReference type="Gene3D" id="3.40.50.300">
    <property type="entry name" value="P-loop containing nucleotide triphosphate hydrolases"/>
    <property type="match status" value="2"/>
</dbReference>
<protein>
    <submittedName>
        <fullName evidence="3">AAA family ATPase</fullName>
    </submittedName>
</protein>
<sequence length="729" mass="86098">MLSKITINNVASFKRSTTLETDKKVNLLYGLNGVGKSTLSSFLYNPKSSRFSYCTMEGLNNDDTILVYNQDFIRDHFYEPEGIGGIFTLSKENKEINEIINKTNKEINDLIANKKDQIEKKKELEASHKKRKSDYVDKIWNIKINYSRDEESLNFCLDGYKKNKSSLFEKLLSTEYSADKLDYTIDDLKKEAKFLIGDLKEKNTIQNMKIDFTSIENSKLLSKVILGNTDSSISDLIDMLGNSDWVNEGIKYIQVDGDKAKCPFCQKETITKDFLKSITDYFDENYKNDKEMLSEIKNDYYKKSEILFEYIKEIKKNEYLSDNRQKIEKIELELINLIDENKKILTQKEKFPSNIVELKSINQYEYEINEIVLDINNKINDYNNKIKDINGTKEKIKDKFWELMRGEYSSAIDSYLFEKKNSNNEIEKIEKEISELDMTIGKKKEIVSDNMKHTVNIDNAVESIKKNLVDIGITDFTIEKYSEEKALYRLKRGNENLESSSSNIFQTLSEGEKMVISFLYFIELCKGEKNNREISNNKIVVIDDPISSLSHIYVFNIGRLIHNEFLRTETYNQIFILTHSLYFFYELTQMNKDRRKESQKLFRICKNDTGSFFVEMKYEEIQNDYQAYWSIVNDKNQPPALIANCMRNILEYFFNFVEKQDFNNIFQKPELHNVKFQSFNRYMNRESHSKGQNIFDIKEFDYESFREAFKLVFEITGYKEHYKKMSKKK</sequence>
<accession>A0AAP2UHC0</accession>
<proteinExistence type="predicted"/>
<dbReference type="AlphaFoldDB" id="A0AAP2UHC0"/>
<feature type="coiled-coil region" evidence="1">
    <location>
        <begin position="379"/>
        <end position="439"/>
    </location>
</feature>
<feature type="coiled-coil region" evidence="1">
    <location>
        <begin position="320"/>
        <end position="347"/>
    </location>
</feature>
<gene>
    <name evidence="3" type="ORF">NE542_05620</name>
</gene>
<feature type="coiled-coil region" evidence="1">
    <location>
        <begin position="93"/>
        <end position="127"/>
    </location>
</feature>
<dbReference type="InterPro" id="IPR026866">
    <property type="entry name" value="CR006_AAA"/>
</dbReference>